<proteinExistence type="predicted"/>
<keyword evidence="2" id="KW-1185">Reference proteome</keyword>
<dbReference type="EMBL" id="JACBNY010000065">
    <property type="protein sequence ID" value="MBA0017689.1"/>
    <property type="molecule type" value="Genomic_DNA"/>
</dbReference>
<sequence>MKKRWSVWLSIFVLIVNLLPNIWQGYTVLADSFETKETKLINQEDLGVTSNVTASQENNVWEIHYRYQAAQDNEKRRLKFKIFDNQNNPILVNPEKGWTLTETKELVSPFSASDTASIQFTTARSISNVKIKIQADAQFDDKTIKEDILPEDIGKFYELRAPLKTYEKRYNRLKIS</sequence>
<accession>A0A7V8N2X4</accession>
<organism evidence="1 2">
    <name type="scientific">Pseudolactococcus laudensis</name>
    <dbReference type="NCBI Taxonomy" id="1494461"/>
    <lineage>
        <taxon>Bacteria</taxon>
        <taxon>Bacillati</taxon>
        <taxon>Bacillota</taxon>
        <taxon>Bacilli</taxon>
        <taxon>Lactobacillales</taxon>
        <taxon>Streptococcaceae</taxon>
        <taxon>Pseudolactococcus</taxon>
    </lineage>
</organism>
<evidence type="ECO:0000313" key="1">
    <source>
        <dbReference type="EMBL" id="MBA0017689.1"/>
    </source>
</evidence>
<comment type="caution">
    <text evidence="1">The sequence shown here is derived from an EMBL/GenBank/DDBJ whole genome shotgun (WGS) entry which is preliminary data.</text>
</comment>
<protein>
    <submittedName>
        <fullName evidence="1">Uncharacterized protein</fullName>
    </submittedName>
</protein>
<reference evidence="1 2" key="1">
    <citation type="submission" date="2020-07" db="EMBL/GenBank/DDBJ databases">
        <authorList>
            <person name="Hilgarth M."/>
            <person name="Werum V."/>
            <person name="Vogel R.F."/>
        </authorList>
    </citation>
    <scope>NUCLEOTIDE SEQUENCE [LARGE SCALE GENOMIC DNA]</scope>
    <source>
        <strain evidence="1 2">DSM 28961</strain>
    </source>
</reference>
<name>A0A7V8N2X4_9LACT</name>
<evidence type="ECO:0000313" key="2">
    <source>
        <dbReference type="Proteomes" id="UP000530186"/>
    </source>
</evidence>
<gene>
    <name evidence="1" type="ORF">HZR21_11495</name>
</gene>
<dbReference type="Proteomes" id="UP000530186">
    <property type="component" value="Unassembled WGS sequence"/>
</dbReference>
<dbReference type="GeneID" id="303196137"/>
<dbReference type="AlphaFoldDB" id="A0A7V8N2X4"/>
<dbReference type="RefSeq" id="WP_180747713.1">
    <property type="nucleotide sequence ID" value="NZ_JACBNY010000065.1"/>
</dbReference>